<evidence type="ECO:0000313" key="2">
    <source>
        <dbReference type="Proteomes" id="UP000008311"/>
    </source>
</evidence>
<dbReference type="AlphaFoldDB" id="B9STM6"/>
<organism evidence="1 2">
    <name type="scientific">Ricinus communis</name>
    <name type="common">Castor bean</name>
    <dbReference type="NCBI Taxonomy" id="3988"/>
    <lineage>
        <taxon>Eukaryota</taxon>
        <taxon>Viridiplantae</taxon>
        <taxon>Streptophyta</taxon>
        <taxon>Embryophyta</taxon>
        <taxon>Tracheophyta</taxon>
        <taxon>Spermatophyta</taxon>
        <taxon>Magnoliopsida</taxon>
        <taxon>eudicotyledons</taxon>
        <taxon>Gunneridae</taxon>
        <taxon>Pentapetalae</taxon>
        <taxon>rosids</taxon>
        <taxon>fabids</taxon>
        <taxon>Malpighiales</taxon>
        <taxon>Euphorbiaceae</taxon>
        <taxon>Acalyphoideae</taxon>
        <taxon>Acalypheae</taxon>
        <taxon>Ricinus</taxon>
    </lineage>
</organism>
<dbReference type="Proteomes" id="UP000008311">
    <property type="component" value="Unassembled WGS sequence"/>
</dbReference>
<evidence type="ECO:0000313" key="1">
    <source>
        <dbReference type="EMBL" id="EEF33012.1"/>
    </source>
</evidence>
<keyword evidence="2" id="KW-1185">Reference proteome</keyword>
<protein>
    <submittedName>
        <fullName evidence="1">Uncharacterized protein</fullName>
    </submittedName>
</protein>
<sequence>MRAQEDIIPSISPAMIDLQVLGYNLPLISECIGRTPLLAALLLTARLLIRLYDNMYKDSYSNSEYVSPGNASTKFNKISAAAIIVMLAAMLHIQQNWKTRKLSLSVISGRFKLKFSESKLHEK</sequence>
<dbReference type="EMBL" id="EQ974133">
    <property type="protein sequence ID" value="EEF33012.1"/>
    <property type="molecule type" value="Genomic_DNA"/>
</dbReference>
<reference evidence="2" key="1">
    <citation type="journal article" date="2010" name="Nat. Biotechnol.">
        <title>Draft genome sequence of the oilseed species Ricinus communis.</title>
        <authorList>
            <person name="Chan A.P."/>
            <person name="Crabtree J."/>
            <person name="Zhao Q."/>
            <person name="Lorenzi H."/>
            <person name="Orvis J."/>
            <person name="Puiu D."/>
            <person name="Melake-Berhan A."/>
            <person name="Jones K.M."/>
            <person name="Redman J."/>
            <person name="Chen G."/>
            <person name="Cahoon E.B."/>
            <person name="Gedil M."/>
            <person name="Stanke M."/>
            <person name="Haas B.J."/>
            <person name="Wortman J.R."/>
            <person name="Fraser-Liggett C.M."/>
            <person name="Ravel J."/>
            <person name="Rabinowicz P.D."/>
        </authorList>
    </citation>
    <scope>NUCLEOTIDE SEQUENCE [LARGE SCALE GENOMIC DNA]</scope>
    <source>
        <strain evidence="2">cv. Hale</strain>
    </source>
</reference>
<dbReference type="InParanoid" id="B9STM6"/>
<name>B9STM6_RICCO</name>
<proteinExistence type="predicted"/>
<accession>B9STM6</accession>
<gene>
    <name evidence="1" type="ORF">RCOM_0825650</name>
</gene>